<sequence>MPLNHSKRATVGPPPLSRKGGTASSIPLPSATSAHCRVSDPRGLRLSAVAPGEFFHPASPYSLAPDWRLMKTACRRAAD</sequence>
<accession>A0A679BCV3</accession>
<evidence type="ECO:0000313" key="2">
    <source>
        <dbReference type="EMBL" id="BBF89532.1"/>
    </source>
</evidence>
<organism evidence="2">
    <name type="scientific">Oryza glaberrima</name>
    <name type="common">African rice</name>
    <dbReference type="NCBI Taxonomy" id="4538"/>
    <lineage>
        <taxon>Eukaryota</taxon>
        <taxon>Viridiplantae</taxon>
        <taxon>Streptophyta</taxon>
        <taxon>Embryophyta</taxon>
        <taxon>Tracheophyta</taxon>
        <taxon>Spermatophyta</taxon>
        <taxon>Magnoliopsida</taxon>
        <taxon>Liliopsida</taxon>
        <taxon>Poales</taxon>
        <taxon>Poaceae</taxon>
        <taxon>BOP clade</taxon>
        <taxon>Oryzoideae</taxon>
        <taxon>Oryzeae</taxon>
        <taxon>Oryzinae</taxon>
        <taxon>Oryza</taxon>
    </lineage>
</organism>
<protein>
    <submittedName>
        <fullName evidence="2">Uncharacterized protein</fullName>
    </submittedName>
</protein>
<reference evidence="2" key="1">
    <citation type="submission" date="2018-08" db="EMBL/GenBank/DDBJ databases">
        <title>Oryza glaberrima genomic DNA, chromosome 11, BAC clone:Ogla0084B09.</title>
        <authorList>
            <person name="Wu J."/>
            <person name="Kanamori H."/>
        </authorList>
    </citation>
    <scope>NUCLEOTIDE SEQUENCE</scope>
    <source>
        <strain evidence="2">IRGC104038</strain>
    </source>
</reference>
<name>A0A679BCV3_ORYGL</name>
<dbReference type="AlphaFoldDB" id="A0A679BCV3"/>
<dbReference type="EMBL" id="AP018862">
    <property type="protein sequence ID" value="BBF89532.1"/>
    <property type="molecule type" value="Genomic_DNA"/>
</dbReference>
<gene>
    <name evidence="2" type="primary">Ogla0084B09.18</name>
</gene>
<feature type="region of interest" description="Disordered" evidence="1">
    <location>
        <begin position="1"/>
        <end position="34"/>
    </location>
</feature>
<proteinExistence type="predicted"/>
<feature type="compositionally biased region" description="Polar residues" evidence="1">
    <location>
        <begin position="22"/>
        <end position="33"/>
    </location>
</feature>
<evidence type="ECO:0000256" key="1">
    <source>
        <dbReference type="SAM" id="MobiDB-lite"/>
    </source>
</evidence>